<evidence type="ECO:0000259" key="6">
    <source>
        <dbReference type="PROSITE" id="PS50181"/>
    </source>
</evidence>
<dbReference type="InterPro" id="IPR001680">
    <property type="entry name" value="WD40_rpt"/>
</dbReference>
<evidence type="ECO:0000256" key="4">
    <source>
        <dbReference type="PROSITE-ProRule" id="PRU00221"/>
    </source>
</evidence>
<dbReference type="InterPro" id="IPR019775">
    <property type="entry name" value="WD40_repeat_CS"/>
</dbReference>
<evidence type="ECO:0000256" key="2">
    <source>
        <dbReference type="ARBA" id="ARBA00022737"/>
    </source>
</evidence>
<evidence type="ECO:0000256" key="1">
    <source>
        <dbReference type="ARBA" id="ARBA00022574"/>
    </source>
</evidence>
<dbReference type="InterPro" id="IPR036047">
    <property type="entry name" value="F-box-like_dom_sf"/>
</dbReference>
<organism evidence="7 8">
    <name type="scientific">Lunasporangiospora selenospora</name>
    <dbReference type="NCBI Taxonomy" id="979761"/>
    <lineage>
        <taxon>Eukaryota</taxon>
        <taxon>Fungi</taxon>
        <taxon>Fungi incertae sedis</taxon>
        <taxon>Mucoromycota</taxon>
        <taxon>Mortierellomycotina</taxon>
        <taxon>Mortierellomycetes</taxon>
        <taxon>Mortierellales</taxon>
        <taxon>Mortierellaceae</taxon>
        <taxon>Lunasporangiospora</taxon>
    </lineage>
</organism>
<feature type="repeat" description="WD" evidence="4">
    <location>
        <begin position="356"/>
        <end position="395"/>
    </location>
</feature>
<dbReference type="InterPro" id="IPR015943">
    <property type="entry name" value="WD40/YVTN_repeat-like_dom_sf"/>
</dbReference>
<feature type="non-terminal residue" evidence="7">
    <location>
        <position position="455"/>
    </location>
</feature>
<dbReference type="SMART" id="SM00256">
    <property type="entry name" value="FBOX"/>
    <property type="match status" value="1"/>
</dbReference>
<accession>A0A9P6FK94</accession>
<dbReference type="PROSITE" id="PS50294">
    <property type="entry name" value="WD_REPEATS_REGION"/>
    <property type="match status" value="6"/>
</dbReference>
<evidence type="ECO:0000256" key="5">
    <source>
        <dbReference type="SAM" id="MobiDB-lite"/>
    </source>
</evidence>
<feature type="repeat" description="WD" evidence="4">
    <location>
        <begin position="276"/>
        <end position="315"/>
    </location>
</feature>
<dbReference type="PRINTS" id="PR00320">
    <property type="entry name" value="GPROTEINBRPT"/>
</dbReference>
<dbReference type="Pfam" id="PF12937">
    <property type="entry name" value="F-box-like"/>
    <property type="match status" value="1"/>
</dbReference>
<evidence type="ECO:0000256" key="3">
    <source>
        <dbReference type="ARBA" id="ARBA00022786"/>
    </source>
</evidence>
<comment type="caution">
    <text evidence="7">The sequence shown here is derived from an EMBL/GenBank/DDBJ whole genome shotgun (WGS) entry which is preliminary data.</text>
</comment>
<dbReference type="SUPFAM" id="SSF50978">
    <property type="entry name" value="WD40 repeat-like"/>
    <property type="match status" value="1"/>
</dbReference>
<dbReference type="PANTHER" id="PTHR19872:SF9">
    <property type="entry name" value="UBIQUITIN-BINDING SDF UBIQUITIN LIGASE COMPLEX SUBUNIT"/>
    <property type="match status" value="1"/>
</dbReference>
<dbReference type="InterPro" id="IPR051075">
    <property type="entry name" value="SCF_subunit_WD-repeat"/>
</dbReference>
<dbReference type="Proteomes" id="UP000780801">
    <property type="component" value="Unassembled WGS sequence"/>
</dbReference>
<dbReference type="InterPro" id="IPR036322">
    <property type="entry name" value="WD40_repeat_dom_sf"/>
</dbReference>
<sequence>MASPPTTKHFDPSHSGPSAPNLDMLHSNDSVDSLLDNSMAALAVVPSPTHHSALVDQHYALMLLGPRLDFLSKLPYELAVYILHFVNMHDLTKVARISRTWNQFARDNEVWKNVYLVQQGWKIRLPSVPRPISPDPTLSPEQQQQHRLQVQQLTQENQQQQQQWLSRPLNWKLLCHGRKQLEEHWTRTPPRKTHLLGHADSVYCVQFDHTKIVTGSRDCTIKIWDLHTLKCLRTLTGGHTMSVLCLQFDDRIMVSGSSDTTIIVWDMVIYKPISRLRGHTAGVLDVSFDDQYIVSCSKDASIKVWDAKTLALVWTMTGHRGPVNAVQLHRGQVVSASGDGLVKLWNVGTGQWVRDFRGHERGLACVQFDGKTIVSGSNDQTIRVWDAATATCLKVLHGHKNLVRTLHFDQNLIVSGSYDNTVKVWDLTTGKCTLDLENGHSSWVFDVQFSASRII</sequence>
<reference evidence="7" key="1">
    <citation type="journal article" date="2020" name="Fungal Divers.">
        <title>Resolving the Mortierellaceae phylogeny through synthesis of multi-gene phylogenetics and phylogenomics.</title>
        <authorList>
            <person name="Vandepol N."/>
            <person name="Liber J."/>
            <person name="Desiro A."/>
            <person name="Na H."/>
            <person name="Kennedy M."/>
            <person name="Barry K."/>
            <person name="Grigoriev I.V."/>
            <person name="Miller A.N."/>
            <person name="O'Donnell K."/>
            <person name="Stajich J.E."/>
            <person name="Bonito G."/>
        </authorList>
    </citation>
    <scope>NUCLEOTIDE SEQUENCE</scope>
    <source>
        <strain evidence="7">KOD1015</strain>
    </source>
</reference>
<keyword evidence="8" id="KW-1185">Reference proteome</keyword>
<dbReference type="CDD" id="cd00200">
    <property type="entry name" value="WD40"/>
    <property type="match status" value="1"/>
</dbReference>
<dbReference type="PANTHER" id="PTHR19872">
    <property type="entry name" value="UBIQUITIN LIGASE SPECIFICITY FACTOR/HREP PROTEIN"/>
    <property type="match status" value="1"/>
</dbReference>
<dbReference type="Gene3D" id="2.130.10.10">
    <property type="entry name" value="YVTN repeat-like/Quinoprotein amine dehydrogenase"/>
    <property type="match status" value="2"/>
</dbReference>
<dbReference type="SUPFAM" id="SSF81383">
    <property type="entry name" value="F-box domain"/>
    <property type="match status" value="1"/>
</dbReference>
<protein>
    <recommendedName>
        <fullName evidence="6">F-box domain-containing protein</fullName>
    </recommendedName>
</protein>
<evidence type="ECO:0000313" key="7">
    <source>
        <dbReference type="EMBL" id="KAF9572853.1"/>
    </source>
</evidence>
<gene>
    <name evidence="7" type="ORF">BGW38_008485</name>
</gene>
<dbReference type="Pfam" id="PF00400">
    <property type="entry name" value="WD40"/>
    <property type="match status" value="6"/>
</dbReference>
<name>A0A9P6FK94_9FUNG</name>
<feature type="repeat" description="WD" evidence="4">
    <location>
        <begin position="316"/>
        <end position="355"/>
    </location>
</feature>
<dbReference type="PROSITE" id="PS50181">
    <property type="entry name" value="FBOX"/>
    <property type="match status" value="1"/>
</dbReference>
<dbReference type="AlphaFoldDB" id="A0A9P6FK94"/>
<feature type="domain" description="F-box" evidence="6">
    <location>
        <begin position="68"/>
        <end position="114"/>
    </location>
</feature>
<dbReference type="Gene3D" id="1.20.1280.50">
    <property type="match status" value="1"/>
</dbReference>
<feature type="region of interest" description="Disordered" evidence="5">
    <location>
        <begin position="1"/>
        <end position="22"/>
    </location>
</feature>
<proteinExistence type="predicted"/>
<dbReference type="InterPro" id="IPR001810">
    <property type="entry name" value="F-box_dom"/>
</dbReference>
<keyword evidence="2" id="KW-0677">Repeat</keyword>
<keyword evidence="1 4" id="KW-0853">WD repeat</keyword>
<feature type="repeat" description="WD" evidence="4">
    <location>
        <begin position="195"/>
        <end position="234"/>
    </location>
</feature>
<dbReference type="PROSITE" id="PS00678">
    <property type="entry name" value="WD_REPEATS_1"/>
    <property type="match status" value="5"/>
</dbReference>
<dbReference type="OrthoDB" id="19711at2759"/>
<dbReference type="SMART" id="SM00320">
    <property type="entry name" value="WD40"/>
    <property type="match status" value="6"/>
</dbReference>
<evidence type="ECO:0000313" key="8">
    <source>
        <dbReference type="Proteomes" id="UP000780801"/>
    </source>
</evidence>
<dbReference type="PROSITE" id="PS50082">
    <property type="entry name" value="WD_REPEATS_2"/>
    <property type="match status" value="6"/>
</dbReference>
<dbReference type="EMBL" id="JAABOA010005860">
    <property type="protein sequence ID" value="KAF9572853.1"/>
    <property type="molecule type" value="Genomic_DNA"/>
</dbReference>
<feature type="repeat" description="WD" evidence="4">
    <location>
        <begin position="236"/>
        <end position="267"/>
    </location>
</feature>
<keyword evidence="3" id="KW-0833">Ubl conjugation pathway</keyword>
<dbReference type="InterPro" id="IPR020472">
    <property type="entry name" value="WD40_PAC1"/>
</dbReference>
<feature type="repeat" description="WD" evidence="4">
    <location>
        <begin position="396"/>
        <end position="435"/>
    </location>
</feature>